<dbReference type="InterPro" id="IPR049012">
    <property type="entry name" value="Mutator_transp_dom"/>
</dbReference>
<keyword evidence="4 8" id="KW-1133">Transmembrane helix</keyword>
<dbReference type="PROSITE" id="PS50954">
    <property type="entry name" value="LEM"/>
    <property type="match status" value="1"/>
</dbReference>
<dbReference type="SUPFAM" id="SSF52980">
    <property type="entry name" value="Restriction endonuclease-like"/>
    <property type="match status" value="1"/>
</dbReference>
<organism evidence="10 11">
    <name type="scientific">Ceutorhynchus assimilis</name>
    <name type="common">cabbage seed weevil</name>
    <dbReference type="NCBI Taxonomy" id="467358"/>
    <lineage>
        <taxon>Eukaryota</taxon>
        <taxon>Metazoa</taxon>
        <taxon>Ecdysozoa</taxon>
        <taxon>Arthropoda</taxon>
        <taxon>Hexapoda</taxon>
        <taxon>Insecta</taxon>
        <taxon>Pterygota</taxon>
        <taxon>Neoptera</taxon>
        <taxon>Endopterygota</taxon>
        <taxon>Coleoptera</taxon>
        <taxon>Polyphaga</taxon>
        <taxon>Cucujiformia</taxon>
        <taxon>Curculionidae</taxon>
        <taxon>Ceutorhynchinae</taxon>
        <taxon>Ceutorhynchus</taxon>
    </lineage>
</organism>
<dbReference type="InterPro" id="IPR003887">
    <property type="entry name" value="LEM_dom"/>
</dbReference>
<dbReference type="CDD" id="cd22343">
    <property type="entry name" value="PDDEXK_lambda_exonuclease-like"/>
    <property type="match status" value="1"/>
</dbReference>
<keyword evidence="6" id="KW-0539">Nucleus</keyword>
<evidence type="ECO:0000256" key="2">
    <source>
        <dbReference type="ARBA" id="ARBA00022553"/>
    </source>
</evidence>
<dbReference type="InterPro" id="IPR019080">
    <property type="entry name" value="YqaJ_viral_recombinase"/>
</dbReference>
<dbReference type="PANTHER" id="PTHR46609">
    <property type="entry name" value="EXONUCLEASE, PHAGE-TYPE/RECB, C-TERMINAL DOMAIN-CONTAINING PROTEIN"/>
    <property type="match status" value="1"/>
</dbReference>
<dbReference type="EMBL" id="OU892282">
    <property type="protein sequence ID" value="CAG9770188.1"/>
    <property type="molecule type" value="Genomic_DNA"/>
</dbReference>
<reference evidence="10" key="1">
    <citation type="submission" date="2022-01" db="EMBL/GenBank/DDBJ databases">
        <authorList>
            <person name="King R."/>
        </authorList>
    </citation>
    <scope>NUCLEOTIDE SEQUENCE</scope>
</reference>
<dbReference type="InterPro" id="IPR041885">
    <property type="entry name" value="MAN1_winged_helix_dom"/>
</dbReference>
<dbReference type="Pfam" id="PF03020">
    <property type="entry name" value="LEM"/>
    <property type="match status" value="1"/>
</dbReference>
<name>A0A9N9MWM1_9CUCU</name>
<dbReference type="PANTHER" id="PTHR46609:SF8">
    <property type="entry name" value="YQAJ VIRAL RECOMBINASE DOMAIN-CONTAINING PROTEIN"/>
    <property type="match status" value="1"/>
</dbReference>
<evidence type="ECO:0000259" key="9">
    <source>
        <dbReference type="PROSITE" id="PS50954"/>
    </source>
</evidence>
<feature type="domain" description="LEM" evidence="9">
    <location>
        <begin position="3"/>
        <end position="47"/>
    </location>
</feature>
<proteinExistence type="predicted"/>
<sequence>MNNIDIDSLSDAELRTKLIEYGFPIMPITATTRQVMKKKLSLLIENKNRVGSTDGRRSLGRYSSEEETDDEVKAIKIQKNRRVTMAAPTSSTTIKPVGKFISNPEVGTSSPNIESRRSVTTNKSSTRTSRILKNARDAFDTGSESESDVIASELSEPMDISLKYEDTYNDLPNTRRSTPIRSSLYSPIKSSDHSFAATKNVSFASPSSRYSTSYTESSSALPGSLASNYAAEALSSIRTRTPTACYTTVSPASTRSSIDLNPNDTPFLSNFTKRLSVLSSNKKTDYDSQNDLVKEHDTNGSTMFGARSYLANFRATRGRDPIYNYKSRGNDSGKGSFVSYAVLVVAALFFIILAIVYLGMRSDTSMITSGYISPICNFHDPQNKKGINCINEDQVQNAINLLNSIRPELHKKAVAHRCVDPTIKPQMSEAEIVSFCQSNYGIKDAVMIRNDLKNLEVLLFSNPGWGVRLAQTENNDVAVTEDNLAKNMETAIFNLDKKVTSLVFLNPDVPYSCQVYNYVTKALYTILLIAGIFGILFLLRYSFKKFRTYEKKQKDEVNSIVDKILDLLQNAAQEEPGYVVINHARDAILDIKDRQAKRKFWEKAVQSIIENESRVRLEVQTVQGESFEVWRWIGSANLSMTGEEIGTKYRPGRRIVDVDYFTNKAFKFPHKNCKTPEVYIKCEIREGCFSTYILECKQCLEQHTVHSEDPESDLLDVNLAFVGGMSKIASNSGLYQMNELCSFMHIPTISGENFENSWKKIKEYPETKTAVTPKVIEKAETTILPLDYDEKMKTFLQELEKDIGVVEVLTQDQRNAELWFQERKKRLTASNFGRIIKLRDTTNREKVVNNLLFSTFKGNFATKYGQDNEPNAIKDFEQMTGKIVKKSGLIIHKDHPFLAASPDGLIVKENALVEVKCPYKAQNSTIEEAVNKGEITYVTYEDGKLTLKRQHEYYYQVQGQLHVTGKTHCYFVVWTPKGLAFEMIQSDDDCWDRMFDKLEKFYFDHMLPEILRNV</sequence>
<dbReference type="InterPro" id="IPR018996">
    <property type="entry name" value="Man1/Src1-like_C"/>
</dbReference>
<keyword evidence="3 8" id="KW-0812">Transmembrane</keyword>
<dbReference type="CDD" id="cd12934">
    <property type="entry name" value="LEM"/>
    <property type="match status" value="1"/>
</dbReference>
<evidence type="ECO:0000256" key="1">
    <source>
        <dbReference type="ARBA" id="ARBA00004473"/>
    </source>
</evidence>
<keyword evidence="2" id="KW-0597">Phosphoprotein</keyword>
<evidence type="ECO:0000313" key="11">
    <source>
        <dbReference type="Proteomes" id="UP001152799"/>
    </source>
</evidence>
<dbReference type="Proteomes" id="UP001152799">
    <property type="component" value="Chromosome 6"/>
</dbReference>
<dbReference type="InterPro" id="IPR051703">
    <property type="entry name" value="NF-kappa-B_Signaling_Reg"/>
</dbReference>
<evidence type="ECO:0000256" key="7">
    <source>
        <dbReference type="SAM" id="MobiDB-lite"/>
    </source>
</evidence>
<dbReference type="OrthoDB" id="118234at2759"/>
<accession>A0A9N9MWM1</accession>
<keyword evidence="5 8" id="KW-0472">Membrane</keyword>
<feature type="transmembrane region" description="Helical" evidence="8">
    <location>
        <begin position="522"/>
        <end position="543"/>
    </location>
</feature>
<dbReference type="SUPFAM" id="SSF63451">
    <property type="entry name" value="LEM domain"/>
    <property type="match status" value="1"/>
</dbReference>
<dbReference type="Gene3D" id="3.90.320.10">
    <property type="match status" value="1"/>
</dbReference>
<gene>
    <name evidence="10" type="ORF">CEUTPL_LOCUS10645</name>
</gene>
<dbReference type="NCBIfam" id="TIGR03033">
    <property type="entry name" value="phage_rel_nuc"/>
    <property type="match status" value="1"/>
</dbReference>
<feature type="transmembrane region" description="Helical" evidence="8">
    <location>
        <begin position="337"/>
        <end position="360"/>
    </location>
</feature>
<evidence type="ECO:0000256" key="5">
    <source>
        <dbReference type="ARBA" id="ARBA00023136"/>
    </source>
</evidence>
<evidence type="ECO:0000256" key="6">
    <source>
        <dbReference type="ARBA" id="ARBA00023242"/>
    </source>
</evidence>
<dbReference type="Pfam" id="PF09588">
    <property type="entry name" value="YqaJ"/>
    <property type="match status" value="1"/>
</dbReference>
<evidence type="ECO:0000256" key="4">
    <source>
        <dbReference type="ARBA" id="ARBA00022989"/>
    </source>
</evidence>
<dbReference type="SMART" id="SM00540">
    <property type="entry name" value="LEM"/>
    <property type="match status" value="1"/>
</dbReference>
<comment type="subcellular location">
    <subcellularLocation>
        <location evidence="1">Nucleus inner membrane</location>
        <topology evidence="1">Multi-pass membrane protein</topology>
    </subcellularLocation>
</comment>
<feature type="region of interest" description="Disordered" evidence="7">
    <location>
        <begin position="86"/>
        <end position="128"/>
    </location>
</feature>
<dbReference type="InterPro" id="IPR011604">
    <property type="entry name" value="PDDEXK-like_dom_sf"/>
</dbReference>
<dbReference type="AlphaFoldDB" id="A0A9N9MWM1"/>
<dbReference type="InterPro" id="IPR017482">
    <property type="entry name" value="Lambda-type_endonuclease"/>
</dbReference>
<dbReference type="Pfam" id="PF20700">
    <property type="entry name" value="Mutator"/>
    <property type="match status" value="1"/>
</dbReference>
<dbReference type="InterPro" id="IPR011335">
    <property type="entry name" value="Restrct_endonuc-II-like"/>
</dbReference>
<evidence type="ECO:0000256" key="8">
    <source>
        <dbReference type="SAM" id="Phobius"/>
    </source>
</evidence>
<protein>
    <recommendedName>
        <fullName evidence="9">LEM domain-containing protein</fullName>
    </recommendedName>
</protein>
<evidence type="ECO:0000256" key="3">
    <source>
        <dbReference type="ARBA" id="ARBA00022692"/>
    </source>
</evidence>
<dbReference type="Gene3D" id="1.10.10.1180">
    <property type="entry name" value="MAN1, winged-helix domain"/>
    <property type="match status" value="1"/>
</dbReference>
<evidence type="ECO:0000313" key="10">
    <source>
        <dbReference type="EMBL" id="CAG9770188.1"/>
    </source>
</evidence>
<dbReference type="Pfam" id="PF09402">
    <property type="entry name" value="MSC"/>
    <property type="match status" value="1"/>
</dbReference>
<dbReference type="GO" id="GO:0006281">
    <property type="term" value="P:DNA repair"/>
    <property type="evidence" value="ECO:0007669"/>
    <property type="project" value="UniProtKB-ARBA"/>
</dbReference>
<dbReference type="FunFam" id="1.10.720.40:FF:000001">
    <property type="entry name" value="LEM domain containing 2, isoform CRA_a"/>
    <property type="match status" value="1"/>
</dbReference>
<keyword evidence="11" id="KW-1185">Reference proteome</keyword>
<dbReference type="Gene3D" id="1.10.720.40">
    <property type="match status" value="1"/>
</dbReference>
<feature type="compositionally biased region" description="Polar residues" evidence="7">
    <location>
        <begin position="105"/>
        <end position="128"/>
    </location>
</feature>
<dbReference type="GO" id="GO:0005637">
    <property type="term" value="C:nuclear inner membrane"/>
    <property type="evidence" value="ECO:0007669"/>
    <property type="project" value="UniProtKB-SubCell"/>
</dbReference>
<dbReference type="InterPro" id="IPR011015">
    <property type="entry name" value="LEM/LEM-like_dom_sf"/>
</dbReference>